<dbReference type="InterPro" id="IPR036188">
    <property type="entry name" value="FAD/NAD-bd_sf"/>
</dbReference>
<protein>
    <submittedName>
        <fullName evidence="4">FAD-dependent oxidoreductase</fullName>
    </submittedName>
</protein>
<keyword evidence="2" id="KW-1133">Transmembrane helix</keyword>
<keyword evidence="2" id="KW-0812">Transmembrane</keyword>
<dbReference type="Gene3D" id="3.50.50.60">
    <property type="entry name" value="FAD/NAD(P)-binding domain"/>
    <property type="match status" value="1"/>
</dbReference>
<dbReference type="Pfam" id="PF01266">
    <property type="entry name" value="DAO"/>
    <property type="match status" value="1"/>
</dbReference>
<keyword evidence="5" id="KW-1185">Reference proteome</keyword>
<proteinExistence type="predicted"/>
<accession>A0A9W6JTP5</accession>
<sequence>MSAAVETDERYDVVIIGGAIMGAMAAYFLTRDPAFTGTVAVIERDASFARSSTTLSAASLRQQFSIPENIRMSLFGLEFLRTAKERFGAETDLSWHEGGYLILASDAGLPILEANHQVQKAEGADIDLLDPARLAATFPYLNVEGLAAGAYGRSGEGWFDAHALLDCVRKAARRQGAHLIAGEVVEIVRAGDRITGVTLADGRRIACGSLVNAAGPRAGRVAGLAGIPLPVEGRKRCIYVLHCRTELPRLPLLVDPTGFWIRPEGAYQICGAAAPPEDGDPDDDFEVDWPLFEETTWPDLAHRIPAMEEVKLVRAWAGHYEMNLLDHNAVIGPHPEVANFYFMNGFSGHGLQQAPAAGRAIAEWIVHGRSLSLDLGVFGYERILANRPHAELNII</sequence>
<dbReference type="SUPFAM" id="SSF51905">
    <property type="entry name" value="FAD/NAD(P)-binding domain"/>
    <property type="match status" value="1"/>
</dbReference>
<feature type="transmembrane region" description="Helical" evidence="2">
    <location>
        <begin position="12"/>
        <end position="29"/>
    </location>
</feature>
<dbReference type="Gene3D" id="3.30.9.10">
    <property type="entry name" value="D-Amino Acid Oxidase, subunit A, domain 2"/>
    <property type="match status" value="1"/>
</dbReference>
<reference evidence="4" key="2">
    <citation type="submission" date="2023-01" db="EMBL/GenBank/DDBJ databases">
        <authorList>
            <person name="Sun Q."/>
            <person name="Evtushenko L."/>
        </authorList>
    </citation>
    <scope>NUCLEOTIDE SEQUENCE</scope>
    <source>
        <strain evidence="4">VKM B-2789</strain>
    </source>
</reference>
<reference evidence="4" key="1">
    <citation type="journal article" date="2014" name="Int. J. Syst. Evol. Microbiol.">
        <title>Complete genome sequence of Corynebacterium casei LMG S-19264T (=DSM 44701T), isolated from a smear-ripened cheese.</title>
        <authorList>
            <consortium name="US DOE Joint Genome Institute (JGI-PGF)"/>
            <person name="Walter F."/>
            <person name="Albersmeier A."/>
            <person name="Kalinowski J."/>
            <person name="Ruckert C."/>
        </authorList>
    </citation>
    <scope>NUCLEOTIDE SEQUENCE</scope>
    <source>
        <strain evidence="4">VKM B-2789</strain>
    </source>
</reference>
<evidence type="ECO:0000313" key="5">
    <source>
        <dbReference type="Proteomes" id="UP001143330"/>
    </source>
</evidence>
<dbReference type="PANTHER" id="PTHR13847">
    <property type="entry name" value="SARCOSINE DEHYDROGENASE-RELATED"/>
    <property type="match status" value="1"/>
</dbReference>
<dbReference type="InterPro" id="IPR006076">
    <property type="entry name" value="FAD-dep_OxRdtase"/>
</dbReference>
<feature type="domain" description="FAD dependent oxidoreductase" evidence="3">
    <location>
        <begin position="12"/>
        <end position="364"/>
    </location>
</feature>
<dbReference type="GO" id="GO:0005737">
    <property type="term" value="C:cytoplasm"/>
    <property type="evidence" value="ECO:0007669"/>
    <property type="project" value="TreeGrafter"/>
</dbReference>
<dbReference type="RefSeq" id="WP_213359024.1">
    <property type="nucleotide sequence ID" value="NZ_BSFM01000002.1"/>
</dbReference>
<name>A0A9W6JTP5_9HYPH</name>
<dbReference type="Proteomes" id="UP001143330">
    <property type="component" value="Unassembled WGS sequence"/>
</dbReference>
<dbReference type="EMBL" id="BSFM01000002">
    <property type="protein sequence ID" value="GLK82401.1"/>
    <property type="molecule type" value="Genomic_DNA"/>
</dbReference>
<dbReference type="GO" id="GO:0016491">
    <property type="term" value="F:oxidoreductase activity"/>
    <property type="evidence" value="ECO:0007669"/>
    <property type="project" value="UniProtKB-KW"/>
</dbReference>
<evidence type="ECO:0000256" key="1">
    <source>
        <dbReference type="ARBA" id="ARBA00023002"/>
    </source>
</evidence>
<organism evidence="4 5">
    <name type="scientific">Ancylobacter defluvii</name>
    <dbReference type="NCBI Taxonomy" id="1282440"/>
    <lineage>
        <taxon>Bacteria</taxon>
        <taxon>Pseudomonadati</taxon>
        <taxon>Pseudomonadota</taxon>
        <taxon>Alphaproteobacteria</taxon>
        <taxon>Hyphomicrobiales</taxon>
        <taxon>Xanthobacteraceae</taxon>
        <taxon>Ancylobacter</taxon>
    </lineage>
</organism>
<keyword evidence="1" id="KW-0560">Oxidoreductase</keyword>
<gene>
    <name evidence="4" type="ORF">GCM10017653_04700</name>
</gene>
<evidence type="ECO:0000313" key="4">
    <source>
        <dbReference type="EMBL" id="GLK82401.1"/>
    </source>
</evidence>
<comment type="caution">
    <text evidence="4">The sequence shown here is derived from an EMBL/GenBank/DDBJ whole genome shotgun (WGS) entry which is preliminary data.</text>
</comment>
<dbReference type="GO" id="GO:0032981">
    <property type="term" value="P:mitochondrial respiratory chain complex I assembly"/>
    <property type="evidence" value="ECO:0007669"/>
    <property type="project" value="TreeGrafter"/>
</dbReference>
<evidence type="ECO:0000256" key="2">
    <source>
        <dbReference type="SAM" id="Phobius"/>
    </source>
</evidence>
<dbReference type="AlphaFoldDB" id="A0A9W6JTP5"/>
<evidence type="ECO:0000259" key="3">
    <source>
        <dbReference type="Pfam" id="PF01266"/>
    </source>
</evidence>
<keyword evidence="2" id="KW-0472">Membrane</keyword>
<dbReference type="PANTHER" id="PTHR13847:SF287">
    <property type="entry name" value="FAD-DEPENDENT OXIDOREDUCTASE DOMAIN-CONTAINING PROTEIN 1"/>
    <property type="match status" value="1"/>
</dbReference>